<evidence type="ECO:0000313" key="9">
    <source>
        <dbReference type="EMBL" id="CAD8510244.1"/>
    </source>
</evidence>
<dbReference type="EMBL" id="HBEO01036347">
    <property type="protein sequence ID" value="CAD8510244.1"/>
    <property type="molecule type" value="Transcribed_RNA"/>
</dbReference>
<dbReference type="SMART" id="SM00704">
    <property type="entry name" value="ZnF_CDGSH"/>
    <property type="match status" value="1"/>
</dbReference>
<dbReference type="GO" id="GO:0005737">
    <property type="term" value="C:cytoplasm"/>
    <property type="evidence" value="ECO:0007669"/>
    <property type="project" value="UniProtKB-ARBA"/>
</dbReference>
<dbReference type="GO" id="GO:0051537">
    <property type="term" value="F:2 iron, 2 sulfur cluster binding"/>
    <property type="evidence" value="ECO:0007669"/>
    <property type="project" value="UniProtKB-KW"/>
</dbReference>
<reference evidence="9" key="1">
    <citation type="submission" date="2021-01" db="EMBL/GenBank/DDBJ databases">
        <authorList>
            <person name="Corre E."/>
            <person name="Pelletier E."/>
            <person name="Niang G."/>
            <person name="Scheremetjew M."/>
            <person name="Finn R."/>
            <person name="Kale V."/>
            <person name="Holt S."/>
            <person name="Cochrane G."/>
            <person name="Meng A."/>
            <person name="Brown T."/>
            <person name="Cohen L."/>
        </authorList>
    </citation>
    <scope>NUCLEOTIDE SEQUENCE</scope>
    <source>
        <strain evidence="9">CCMP325</strain>
    </source>
</reference>
<protein>
    <recommendedName>
        <fullName evidence="8">Iron-binding zinc finger CDGSH type domain-containing protein</fullName>
    </recommendedName>
</protein>
<dbReference type="Gene3D" id="3.40.5.90">
    <property type="entry name" value="CDGSH iron-sulfur domain, mitoNEET-type"/>
    <property type="match status" value="1"/>
</dbReference>
<evidence type="ECO:0000256" key="4">
    <source>
        <dbReference type="ARBA" id="ARBA00023014"/>
    </source>
</evidence>
<evidence type="ECO:0000256" key="7">
    <source>
        <dbReference type="SAM" id="Phobius"/>
    </source>
</evidence>
<evidence type="ECO:0000256" key="1">
    <source>
        <dbReference type="ARBA" id="ARBA00022714"/>
    </source>
</evidence>
<organism evidence="9">
    <name type="scientific">Hanusia phi</name>
    <dbReference type="NCBI Taxonomy" id="3032"/>
    <lineage>
        <taxon>Eukaryota</taxon>
        <taxon>Cryptophyceae</taxon>
        <taxon>Pyrenomonadales</taxon>
        <taxon>Geminigeraceae</taxon>
        <taxon>Hanusia</taxon>
    </lineage>
</organism>
<evidence type="ECO:0000256" key="3">
    <source>
        <dbReference type="ARBA" id="ARBA00023004"/>
    </source>
</evidence>
<dbReference type="InterPro" id="IPR042216">
    <property type="entry name" value="MitoNEET_CISD"/>
</dbReference>
<dbReference type="GO" id="GO:0046872">
    <property type="term" value="F:metal ion binding"/>
    <property type="evidence" value="ECO:0007669"/>
    <property type="project" value="UniProtKB-KW"/>
</dbReference>
<evidence type="ECO:0000256" key="5">
    <source>
        <dbReference type="ARBA" id="ARBA00034078"/>
    </source>
</evidence>
<feature type="region of interest" description="Disordered" evidence="6">
    <location>
        <begin position="1"/>
        <end position="26"/>
    </location>
</feature>
<keyword evidence="7" id="KW-1133">Transmembrane helix</keyword>
<keyword evidence="4" id="KW-0411">Iron-sulfur</keyword>
<keyword evidence="1" id="KW-0001">2Fe-2S</keyword>
<keyword evidence="3" id="KW-0408">Iron</keyword>
<evidence type="ECO:0000259" key="8">
    <source>
        <dbReference type="SMART" id="SM00704"/>
    </source>
</evidence>
<feature type="domain" description="Iron-binding zinc finger CDGSH type" evidence="8">
    <location>
        <begin position="3"/>
        <end position="54"/>
    </location>
</feature>
<evidence type="ECO:0000256" key="6">
    <source>
        <dbReference type="SAM" id="MobiDB-lite"/>
    </source>
</evidence>
<evidence type="ECO:0000256" key="2">
    <source>
        <dbReference type="ARBA" id="ARBA00022723"/>
    </source>
</evidence>
<sequence length="99" mass="11581">MNNSVFKRNFSDSKKWVSPDGEERSSHSKVVRCKCGKSKTMPFCDNSHRLPWYKLSVSQNLRGMRAQSKDFYIFASVFTTMAALFVYRVKSIQMDEKLR</sequence>
<accession>A0A7S0I3Z0</accession>
<keyword evidence="7" id="KW-0812">Transmembrane</keyword>
<feature type="transmembrane region" description="Helical" evidence="7">
    <location>
        <begin position="71"/>
        <end position="89"/>
    </location>
</feature>
<keyword evidence="2" id="KW-0479">Metal-binding</keyword>
<name>A0A7S0I3Z0_9CRYP</name>
<dbReference type="AlphaFoldDB" id="A0A7S0I3Z0"/>
<dbReference type="Pfam" id="PF09360">
    <property type="entry name" value="zf-CDGSH"/>
    <property type="match status" value="1"/>
</dbReference>
<keyword evidence="7" id="KW-0472">Membrane</keyword>
<feature type="compositionally biased region" description="Basic and acidic residues" evidence="6">
    <location>
        <begin position="9"/>
        <end position="26"/>
    </location>
</feature>
<dbReference type="InterPro" id="IPR018967">
    <property type="entry name" value="FeS-contain_CDGSH-typ"/>
</dbReference>
<proteinExistence type="predicted"/>
<gene>
    <name evidence="9" type="ORF">HPHI1048_LOCUS24642</name>
</gene>
<comment type="cofactor">
    <cofactor evidence="5">
        <name>[2Fe-2S] cluster</name>
        <dbReference type="ChEBI" id="CHEBI:190135"/>
    </cofactor>
</comment>